<evidence type="ECO:0000313" key="1">
    <source>
        <dbReference type="EMBL" id="KAI6085147.1"/>
    </source>
</evidence>
<dbReference type="EMBL" id="MU394328">
    <property type="protein sequence ID" value="KAI6085147.1"/>
    <property type="molecule type" value="Genomic_DNA"/>
</dbReference>
<accession>A0ACC0CXI7</accession>
<protein>
    <submittedName>
        <fullName evidence="1">Uncharacterized protein</fullName>
    </submittedName>
</protein>
<sequence>MATSSNELTQATTSINQSSSEPDVKEGGHYLDDGLHYLYLKALGKLITVHTEAAAAAIRDIKPYNNYRSRVIHNAQQRAIWQRIRSEAAADDDIPVALFSPPRTHVDVRIAEWPRPYHFCCPCDIEEGYCEVIRIRAPNDSEHGITKDMFVQQVGEALYGRDPDADRDARSQQLESDTQGTGHDGYKIGGEEDRPVIDMFTYMRGHGSKAGGGEPLMGPIFALTRGIKEEYPDYGEEDENELIDDGRVIEDGLNSPLMS</sequence>
<keyword evidence="2" id="KW-1185">Reference proteome</keyword>
<organism evidence="1 2">
    <name type="scientific">Hypoxylon rubiginosum</name>
    <dbReference type="NCBI Taxonomy" id="110542"/>
    <lineage>
        <taxon>Eukaryota</taxon>
        <taxon>Fungi</taxon>
        <taxon>Dikarya</taxon>
        <taxon>Ascomycota</taxon>
        <taxon>Pezizomycotina</taxon>
        <taxon>Sordariomycetes</taxon>
        <taxon>Xylariomycetidae</taxon>
        <taxon>Xylariales</taxon>
        <taxon>Hypoxylaceae</taxon>
        <taxon>Hypoxylon</taxon>
    </lineage>
</organism>
<comment type="caution">
    <text evidence="1">The sequence shown here is derived from an EMBL/GenBank/DDBJ whole genome shotgun (WGS) entry which is preliminary data.</text>
</comment>
<evidence type="ECO:0000313" key="2">
    <source>
        <dbReference type="Proteomes" id="UP001497680"/>
    </source>
</evidence>
<proteinExistence type="predicted"/>
<reference evidence="1 2" key="1">
    <citation type="journal article" date="2022" name="New Phytol.">
        <title>Ecological generalism drives hyperdiversity of secondary metabolite gene clusters in xylarialean endophytes.</title>
        <authorList>
            <person name="Franco M.E.E."/>
            <person name="Wisecaver J.H."/>
            <person name="Arnold A.E."/>
            <person name="Ju Y.M."/>
            <person name="Slot J.C."/>
            <person name="Ahrendt S."/>
            <person name="Moore L.P."/>
            <person name="Eastman K.E."/>
            <person name="Scott K."/>
            <person name="Konkel Z."/>
            <person name="Mondo S.J."/>
            <person name="Kuo A."/>
            <person name="Hayes R.D."/>
            <person name="Haridas S."/>
            <person name="Andreopoulos B."/>
            <person name="Riley R."/>
            <person name="LaButti K."/>
            <person name="Pangilinan J."/>
            <person name="Lipzen A."/>
            <person name="Amirebrahimi M."/>
            <person name="Yan J."/>
            <person name="Adam C."/>
            <person name="Keymanesh K."/>
            <person name="Ng V."/>
            <person name="Louie K."/>
            <person name="Northen T."/>
            <person name="Drula E."/>
            <person name="Henrissat B."/>
            <person name="Hsieh H.M."/>
            <person name="Youens-Clark K."/>
            <person name="Lutzoni F."/>
            <person name="Miadlikowska J."/>
            <person name="Eastwood D.C."/>
            <person name="Hamelin R.C."/>
            <person name="Grigoriev I.V."/>
            <person name="U'Ren J.M."/>
        </authorList>
    </citation>
    <scope>NUCLEOTIDE SEQUENCE [LARGE SCALE GENOMIC DNA]</scope>
    <source>
        <strain evidence="1 2">ER1909</strain>
    </source>
</reference>
<dbReference type="Proteomes" id="UP001497680">
    <property type="component" value="Unassembled WGS sequence"/>
</dbReference>
<name>A0ACC0CXI7_9PEZI</name>
<gene>
    <name evidence="1" type="ORF">F4821DRAFT_241260</name>
</gene>